<protein>
    <submittedName>
        <fullName evidence="1">Putative selenate reductase subunit YgfK</fullName>
    </submittedName>
</protein>
<organism evidence="1 2">
    <name type="scientific">Raoultella planticola</name>
    <name type="common">Klebsiella planticola</name>
    <dbReference type="NCBI Taxonomy" id="575"/>
    <lineage>
        <taxon>Bacteria</taxon>
        <taxon>Pseudomonadati</taxon>
        <taxon>Pseudomonadota</taxon>
        <taxon>Gammaproteobacteria</taxon>
        <taxon>Enterobacterales</taxon>
        <taxon>Enterobacteriaceae</taxon>
        <taxon>Klebsiella/Raoultella group</taxon>
        <taxon>Raoultella</taxon>
    </lineage>
</organism>
<evidence type="ECO:0000313" key="2">
    <source>
        <dbReference type="Proteomes" id="UP000345637"/>
    </source>
</evidence>
<dbReference type="AlphaFoldDB" id="A0A485CP86"/>
<gene>
    <name evidence="1" type="ORF">NCTC12998_06234</name>
</gene>
<name>A0A485CP86_RAOPL</name>
<dbReference type="Proteomes" id="UP000345637">
    <property type="component" value="Unassembled WGS sequence"/>
</dbReference>
<proteinExistence type="predicted"/>
<reference evidence="1 2" key="1">
    <citation type="submission" date="2019-03" db="EMBL/GenBank/DDBJ databases">
        <authorList>
            <consortium name="Pathogen Informatics"/>
        </authorList>
    </citation>
    <scope>NUCLEOTIDE SEQUENCE [LARGE SCALE GENOMIC DNA]</scope>
    <source>
        <strain evidence="1 2">NCTC12998</strain>
    </source>
</reference>
<evidence type="ECO:0000313" key="1">
    <source>
        <dbReference type="EMBL" id="VFS86592.1"/>
    </source>
</evidence>
<accession>A0A485CP86</accession>
<dbReference type="EMBL" id="CAADJE010000030">
    <property type="protein sequence ID" value="VFS86592.1"/>
    <property type="molecule type" value="Genomic_DNA"/>
</dbReference>
<sequence length="194" mass="22321">MKSGKSFIFNMSVGYNLDGIKQPPMQQFINTMMNASKQPEFSLYRDILDRWLHDERFLLRFPGDDIRPRLDTLAHQDPRHPGTRRNAVGRCMAVRRMKLKPFVAICWKRKTSIPSSNSTRRFSAIPRVREILDTCGFGYIALNEESFDHDLKIDRALAMLERLMQLAKEKHLGFGVKLTNTLGTVNNKGALPGR</sequence>